<dbReference type="STRING" id="71717.A0A4Y7TN19"/>
<name>A0A4Y7TN19_COPMI</name>
<gene>
    <name evidence="1" type="ORF">FA13DRAFT_1624645</name>
</gene>
<dbReference type="Proteomes" id="UP000298030">
    <property type="component" value="Unassembled WGS sequence"/>
</dbReference>
<reference evidence="1 2" key="1">
    <citation type="journal article" date="2019" name="Nat. Ecol. Evol.">
        <title>Megaphylogeny resolves global patterns of mushroom evolution.</title>
        <authorList>
            <person name="Varga T."/>
            <person name="Krizsan K."/>
            <person name="Foldi C."/>
            <person name="Dima B."/>
            <person name="Sanchez-Garcia M."/>
            <person name="Sanchez-Ramirez S."/>
            <person name="Szollosi G.J."/>
            <person name="Szarkandi J.G."/>
            <person name="Papp V."/>
            <person name="Albert L."/>
            <person name="Andreopoulos W."/>
            <person name="Angelini C."/>
            <person name="Antonin V."/>
            <person name="Barry K.W."/>
            <person name="Bougher N.L."/>
            <person name="Buchanan P."/>
            <person name="Buyck B."/>
            <person name="Bense V."/>
            <person name="Catcheside P."/>
            <person name="Chovatia M."/>
            <person name="Cooper J."/>
            <person name="Damon W."/>
            <person name="Desjardin D."/>
            <person name="Finy P."/>
            <person name="Geml J."/>
            <person name="Haridas S."/>
            <person name="Hughes K."/>
            <person name="Justo A."/>
            <person name="Karasinski D."/>
            <person name="Kautmanova I."/>
            <person name="Kiss B."/>
            <person name="Kocsube S."/>
            <person name="Kotiranta H."/>
            <person name="LaButti K.M."/>
            <person name="Lechner B.E."/>
            <person name="Liimatainen K."/>
            <person name="Lipzen A."/>
            <person name="Lukacs Z."/>
            <person name="Mihaltcheva S."/>
            <person name="Morgado L.N."/>
            <person name="Niskanen T."/>
            <person name="Noordeloos M.E."/>
            <person name="Ohm R.A."/>
            <person name="Ortiz-Santana B."/>
            <person name="Ovrebo C."/>
            <person name="Racz N."/>
            <person name="Riley R."/>
            <person name="Savchenko A."/>
            <person name="Shiryaev A."/>
            <person name="Soop K."/>
            <person name="Spirin V."/>
            <person name="Szebenyi C."/>
            <person name="Tomsovsky M."/>
            <person name="Tulloss R.E."/>
            <person name="Uehling J."/>
            <person name="Grigoriev I.V."/>
            <person name="Vagvolgyi C."/>
            <person name="Papp T."/>
            <person name="Martin F.M."/>
            <person name="Miettinen O."/>
            <person name="Hibbett D.S."/>
            <person name="Nagy L.G."/>
        </authorList>
    </citation>
    <scope>NUCLEOTIDE SEQUENCE [LARGE SCALE GENOMIC DNA]</scope>
    <source>
        <strain evidence="1 2">FP101781</strain>
    </source>
</reference>
<protein>
    <submittedName>
        <fullName evidence="1">Uncharacterized protein</fullName>
    </submittedName>
</protein>
<dbReference type="AlphaFoldDB" id="A0A4Y7TN19"/>
<accession>A0A4Y7TN19</accession>
<sequence length="129" mass="14012">VFTLYMKTGGKNGKHTAVTDSSSIGAISSLGVQVFEHREGTSEFTSHPRATKLLGTCQFAFVFPFEFLLRIPWKSVAVQGCSSVLLDNLTFQRFLALKRESANLVLAVTLFKARGPKGGKGPDTEGDED</sequence>
<evidence type="ECO:0000313" key="2">
    <source>
        <dbReference type="Proteomes" id="UP000298030"/>
    </source>
</evidence>
<feature type="non-terminal residue" evidence="1">
    <location>
        <position position="1"/>
    </location>
</feature>
<dbReference type="OrthoDB" id="3065650at2759"/>
<proteinExistence type="predicted"/>
<comment type="caution">
    <text evidence="1">The sequence shown here is derived from an EMBL/GenBank/DDBJ whole genome shotgun (WGS) entry which is preliminary data.</text>
</comment>
<evidence type="ECO:0000313" key="1">
    <source>
        <dbReference type="EMBL" id="TEB35308.1"/>
    </source>
</evidence>
<keyword evidence="2" id="KW-1185">Reference proteome</keyword>
<organism evidence="1 2">
    <name type="scientific">Coprinellus micaceus</name>
    <name type="common">Glistening ink-cap mushroom</name>
    <name type="synonym">Coprinus micaceus</name>
    <dbReference type="NCBI Taxonomy" id="71717"/>
    <lineage>
        <taxon>Eukaryota</taxon>
        <taxon>Fungi</taxon>
        <taxon>Dikarya</taxon>
        <taxon>Basidiomycota</taxon>
        <taxon>Agaricomycotina</taxon>
        <taxon>Agaricomycetes</taxon>
        <taxon>Agaricomycetidae</taxon>
        <taxon>Agaricales</taxon>
        <taxon>Agaricineae</taxon>
        <taxon>Psathyrellaceae</taxon>
        <taxon>Coprinellus</taxon>
    </lineage>
</organism>
<dbReference type="EMBL" id="QPFP01000007">
    <property type="protein sequence ID" value="TEB35308.1"/>
    <property type="molecule type" value="Genomic_DNA"/>
</dbReference>